<dbReference type="Gene3D" id="1.10.8.550">
    <property type="entry name" value="Proto-chlorophyllide reductase 57 kD subunit B"/>
    <property type="match status" value="1"/>
</dbReference>
<feature type="domain" description="Light-independent protochlorophyllide reductase subunit B-like C-terminal" evidence="1">
    <location>
        <begin position="21"/>
        <end position="65"/>
    </location>
</feature>
<dbReference type="GO" id="GO:0015995">
    <property type="term" value="P:chlorophyll biosynthetic process"/>
    <property type="evidence" value="ECO:0007669"/>
    <property type="project" value="InterPro"/>
</dbReference>
<name>A0A6H9GH87_MICAE</name>
<dbReference type="AlphaFoldDB" id="A0A6H9GH87"/>
<comment type="caution">
    <text evidence="2">The sequence shown here is derived from an EMBL/GenBank/DDBJ whole genome shotgun (WGS) entry which is preliminary data.</text>
</comment>
<evidence type="ECO:0000313" key="3">
    <source>
        <dbReference type="Proteomes" id="UP000435041"/>
    </source>
</evidence>
<evidence type="ECO:0000259" key="1">
    <source>
        <dbReference type="Pfam" id="PF08369"/>
    </source>
</evidence>
<sequence length="70" mass="8087">MDGLLYVKSMEGLDFSDQLQWTAEAKAKLKNIPYFVRSQARQRIEELARHAGSDRVTVEMVEQARIEFGQ</sequence>
<dbReference type="Proteomes" id="UP000435041">
    <property type="component" value="Unassembled WGS sequence"/>
</dbReference>
<proteinExistence type="predicted"/>
<organism evidence="2 3">
    <name type="scientific">Microcystis aeruginosa NIES-3804</name>
    <dbReference type="NCBI Taxonomy" id="2517783"/>
    <lineage>
        <taxon>Bacteria</taxon>
        <taxon>Bacillati</taxon>
        <taxon>Cyanobacteriota</taxon>
        <taxon>Cyanophyceae</taxon>
        <taxon>Oscillatoriophycideae</taxon>
        <taxon>Chroococcales</taxon>
        <taxon>Microcystaceae</taxon>
        <taxon>Microcystis</taxon>
    </lineage>
</organism>
<accession>A0A6H9GH87</accession>
<evidence type="ECO:0000313" key="2">
    <source>
        <dbReference type="EMBL" id="GCL50067.1"/>
    </source>
</evidence>
<dbReference type="Pfam" id="PF08369">
    <property type="entry name" value="PCP_red"/>
    <property type="match status" value="1"/>
</dbReference>
<dbReference type="InterPro" id="IPR042298">
    <property type="entry name" value="P-CP_red_C"/>
</dbReference>
<dbReference type="GO" id="GO:0016491">
    <property type="term" value="F:oxidoreductase activity"/>
    <property type="evidence" value="ECO:0007669"/>
    <property type="project" value="InterPro"/>
</dbReference>
<dbReference type="EMBL" id="BJCI01000021">
    <property type="protein sequence ID" value="GCL50067.1"/>
    <property type="molecule type" value="Genomic_DNA"/>
</dbReference>
<gene>
    <name evidence="2" type="ORF">NIES3804_16270</name>
</gene>
<reference evidence="2 3" key="1">
    <citation type="submission" date="2019-02" db="EMBL/GenBank/DDBJ databases">
        <title>Draft genome sequence of Arthrospira platensis NIES-3804.</title>
        <authorList>
            <person name="Yamaguchi H."/>
            <person name="Suzuki S."/>
            <person name="Kawachi M."/>
        </authorList>
    </citation>
    <scope>NUCLEOTIDE SEQUENCE [LARGE SCALE GENOMIC DNA]</scope>
    <source>
        <strain evidence="2 3">NIES-3804</strain>
    </source>
</reference>
<dbReference type="InterPro" id="IPR013580">
    <property type="entry name" value="LI-POR_suB-like_C"/>
</dbReference>
<dbReference type="GO" id="GO:0015979">
    <property type="term" value="P:photosynthesis"/>
    <property type="evidence" value="ECO:0007669"/>
    <property type="project" value="InterPro"/>
</dbReference>
<protein>
    <recommendedName>
        <fullName evidence="1">Light-independent protochlorophyllide reductase subunit B-like C-terminal domain-containing protein</fullName>
    </recommendedName>
</protein>